<dbReference type="GO" id="GO:0016887">
    <property type="term" value="F:ATP hydrolysis activity"/>
    <property type="evidence" value="ECO:0007669"/>
    <property type="project" value="InterPro"/>
</dbReference>
<evidence type="ECO:0000313" key="2">
    <source>
        <dbReference type="EMBL" id="MDQ0904186.1"/>
    </source>
</evidence>
<dbReference type="Gene3D" id="3.40.50.300">
    <property type="entry name" value="P-loop containing nucleotide triphosphate hydrolases"/>
    <property type="match status" value="1"/>
</dbReference>
<organism evidence="2 3">
    <name type="scientific">Streptomyces canus</name>
    <dbReference type="NCBI Taxonomy" id="58343"/>
    <lineage>
        <taxon>Bacteria</taxon>
        <taxon>Bacillati</taxon>
        <taxon>Actinomycetota</taxon>
        <taxon>Actinomycetes</taxon>
        <taxon>Kitasatosporales</taxon>
        <taxon>Streptomycetaceae</taxon>
        <taxon>Streptomyces</taxon>
        <taxon>Streptomyces aurantiacus group</taxon>
    </lineage>
</organism>
<reference evidence="2" key="1">
    <citation type="submission" date="2023-07" db="EMBL/GenBank/DDBJ databases">
        <title>Comparative genomics of wheat-associated soil bacteria to identify genetic determinants of phenazine resistance.</title>
        <authorList>
            <person name="Mouncey N."/>
        </authorList>
    </citation>
    <scope>NUCLEOTIDE SEQUENCE</scope>
    <source>
        <strain evidence="2">V4I22</strain>
    </source>
</reference>
<sequence>MRFFVQPDRTFVSTQDPPGAVLVPDSWNDYGYMTSYDLWFRPEGDPPHKLGRFKIARGDQEMGPSVLEPGEYEDEIPRVEDIGWFSLGQDDLYYDRIRKLGAEAREQILVGLWDIAFDLERFEQAQEYEVVQTSLLRSVEPETVRNQFHRIAHGGARVTEFRFQYHFPAADPRLKPAAPQKLTFEVQPDSSPPSNIHVLIGRNGVGKTSLLSELAWLVVRPDHGRQELGHIEYLPTNMSPAGEPFVNVLSVSFSAFDAFSELSTPGASYTYVGLVDESGEERLPKSRAQLAQEFLNSLSEIAAAGRYARWCECVSMLHQDNHLPALLTSDLLASDPTYPGVIPPSTARDVAEAFSQLSAGHAIVLLTVTRLVQQVAEQSLVLIDEPEAHLHPPLLSAFVRVLSHLLAERNGVAVVATHSPVILQEVPRSCVYKLIRTGERHRGRRPNIETYGENVGVLTHEIFGLEVMESGFYAEIEKAVADLDSYDEVLAHFHNQLGGEAKGLVRILLADKDSERRRNPRAAEPDVAP</sequence>
<name>A0AAW8F2C8_9ACTN</name>
<dbReference type="InterPro" id="IPR003593">
    <property type="entry name" value="AAA+_ATPase"/>
</dbReference>
<dbReference type="GO" id="GO:0005524">
    <property type="term" value="F:ATP binding"/>
    <property type="evidence" value="ECO:0007669"/>
    <property type="project" value="InterPro"/>
</dbReference>
<accession>A0AAW8F2C8</accession>
<dbReference type="Proteomes" id="UP001234216">
    <property type="component" value="Unassembled WGS sequence"/>
</dbReference>
<gene>
    <name evidence="2" type="ORF">QFZ22_000171</name>
</gene>
<proteinExistence type="predicted"/>
<evidence type="ECO:0000259" key="1">
    <source>
        <dbReference type="SMART" id="SM00382"/>
    </source>
</evidence>
<dbReference type="PANTHER" id="PTHR43581">
    <property type="entry name" value="ATP/GTP PHOSPHATASE"/>
    <property type="match status" value="1"/>
</dbReference>
<dbReference type="InterPro" id="IPR027417">
    <property type="entry name" value="P-loop_NTPase"/>
</dbReference>
<dbReference type="InterPro" id="IPR003959">
    <property type="entry name" value="ATPase_AAA_core"/>
</dbReference>
<dbReference type="SUPFAM" id="SSF52540">
    <property type="entry name" value="P-loop containing nucleoside triphosphate hydrolases"/>
    <property type="match status" value="1"/>
</dbReference>
<dbReference type="Pfam" id="PF13304">
    <property type="entry name" value="AAA_21"/>
    <property type="match status" value="1"/>
</dbReference>
<dbReference type="AlphaFoldDB" id="A0AAW8F2C8"/>
<dbReference type="PANTHER" id="PTHR43581:SF2">
    <property type="entry name" value="EXCINUCLEASE ATPASE SUBUNIT"/>
    <property type="match status" value="1"/>
</dbReference>
<dbReference type="InterPro" id="IPR051396">
    <property type="entry name" value="Bact_Antivir_Def_Nuclease"/>
</dbReference>
<feature type="domain" description="AAA+ ATPase" evidence="1">
    <location>
        <begin position="193"/>
        <end position="441"/>
    </location>
</feature>
<dbReference type="SMART" id="SM00382">
    <property type="entry name" value="AAA"/>
    <property type="match status" value="1"/>
</dbReference>
<dbReference type="EMBL" id="JAUSZV010000001">
    <property type="protein sequence ID" value="MDQ0904186.1"/>
    <property type="molecule type" value="Genomic_DNA"/>
</dbReference>
<evidence type="ECO:0000313" key="3">
    <source>
        <dbReference type="Proteomes" id="UP001234216"/>
    </source>
</evidence>
<protein>
    <submittedName>
        <fullName evidence="2">ABC-type transport system involved in cytochrome c biogenesis ATPase subunit</fullName>
    </submittedName>
</protein>
<comment type="caution">
    <text evidence="2">The sequence shown here is derived from an EMBL/GenBank/DDBJ whole genome shotgun (WGS) entry which is preliminary data.</text>
</comment>